<protein>
    <recommendedName>
        <fullName evidence="3">CspA family cold shock protein</fullName>
    </recommendedName>
</protein>
<dbReference type="Gene3D" id="2.40.50.140">
    <property type="entry name" value="Nucleic acid-binding proteins"/>
    <property type="match status" value="1"/>
</dbReference>
<accession>A0ABQ4CU21</accession>
<evidence type="ECO:0000313" key="2">
    <source>
        <dbReference type="Proteomes" id="UP000604117"/>
    </source>
</evidence>
<evidence type="ECO:0008006" key="3">
    <source>
        <dbReference type="Google" id="ProtNLM"/>
    </source>
</evidence>
<comment type="caution">
    <text evidence="1">The sequence shown here is derived from an EMBL/GenBank/DDBJ whole genome shotgun (WGS) entry which is preliminary data.</text>
</comment>
<organism evidence="1 2">
    <name type="scientific">Asanoa siamensis</name>
    <dbReference type="NCBI Taxonomy" id="926357"/>
    <lineage>
        <taxon>Bacteria</taxon>
        <taxon>Bacillati</taxon>
        <taxon>Actinomycetota</taxon>
        <taxon>Actinomycetes</taxon>
        <taxon>Micromonosporales</taxon>
        <taxon>Micromonosporaceae</taxon>
        <taxon>Asanoa</taxon>
    </lineage>
</organism>
<keyword evidence="2" id="KW-1185">Reference proteome</keyword>
<dbReference type="EMBL" id="BONE01000035">
    <property type="protein sequence ID" value="GIF74795.1"/>
    <property type="molecule type" value="Genomic_DNA"/>
</dbReference>
<reference evidence="1 2" key="1">
    <citation type="submission" date="2021-01" db="EMBL/GenBank/DDBJ databases">
        <title>Whole genome shotgun sequence of Asanoa siamensis NBRC 107932.</title>
        <authorList>
            <person name="Komaki H."/>
            <person name="Tamura T."/>
        </authorList>
    </citation>
    <scope>NUCLEOTIDE SEQUENCE [LARGE SCALE GENOMIC DNA]</scope>
    <source>
        <strain evidence="1 2">NBRC 107932</strain>
    </source>
</reference>
<gene>
    <name evidence="1" type="ORF">Asi02nite_43130</name>
</gene>
<name>A0ABQ4CU21_9ACTN</name>
<dbReference type="RefSeq" id="WP_203715668.1">
    <property type="nucleotide sequence ID" value="NZ_BONE01000035.1"/>
</dbReference>
<dbReference type="SUPFAM" id="SSF50249">
    <property type="entry name" value="Nucleic acid-binding proteins"/>
    <property type="match status" value="1"/>
</dbReference>
<evidence type="ECO:0000313" key="1">
    <source>
        <dbReference type="EMBL" id="GIF74795.1"/>
    </source>
</evidence>
<sequence>MTDDRRTGTTTGSTREWRVEEGWGVVDSPDTPGGCWVHFSQIEMAGYRALAPGQVVRLEWEAPGQDGYDFRAVTVVP</sequence>
<dbReference type="Proteomes" id="UP000604117">
    <property type="component" value="Unassembled WGS sequence"/>
</dbReference>
<dbReference type="InterPro" id="IPR012340">
    <property type="entry name" value="NA-bd_OB-fold"/>
</dbReference>
<proteinExistence type="predicted"/>